<reference evidence="2" key="1">
    <citation type="submission" date="2016-10" db="EMBL/GenBank/DDBJ databases">
        <authorList>
            <person name="Varghese N."/>
            <person name="Submissions S."/>
        </authorList>
    </citation>
    <scope>NUCLEOTIDE SEQUENCE [LARGE SCALE GENOMIC DNA]</scope>
    <source>
        <strain evidence="2">DSM 22017</strain>
    </source>
</reference>
<sequence>MNRQYCHFHADDDIAGVRLNDEGGYTFTCEHTSGHPQPGSYTWLQAPEPPDFPGLSGLADELGLQVELPAAIARNSGRWVEYGVVEAAYAEANPVDFARLVERYGHTAIKAKNYTASAFIAATLGRLSRSGDVLFHAGPATGRWDYNQQISWWALAPDPDWATRTSWQSLEMPMTYVPGATEICPKGWCTKTDPAQCPH</sequence>
<dbReference type="OrthoDB" id="9814707at2"/>
<dbReference type="Proteomes" id="UP000198742">
    <property type="component" value="Unassembled WGS sequence"/>
</dbReference>
<accession>A0A1H4JRN2</accession>
<organism evidence="1 2">
    <name type="scientific">Nocardioides exalbidus</name>
    <dbReference type="NCBI Taxonomy" id="402596"/>
    <lineage>
        <taxon>Bacteria</taxon>
        <taxon>Bacillati</taxon>
        <taxon>Actinomycetota</taxon>
        <taxon>Actinomycetes</taxon>
        <taxon>Propionibacteriales</taxon>
        <taxon>Nocardioidaceae</taxon>
        <taxon>Nocardioides</taxon>
    </lineage>
</organism>
<evidence type="ECO:0000313" key="1">
    <source>
        <dbReference type="EMBL" id="SEB48272.1"/>
    </source>
</evidence>
<proteinExistence type="predicted"/>
<dbReference type="AlphaFoldDB" id="A0A1H4JRN2"/>
<dbReference type="RefSeq" id="WP_090967484.1">
    <property type="nucleotide sequence ID" value="NZ_FNRT01000002.1"/>
</dbReference>
<evidence type="ECO:0000313" key="2">
    <source>
        <dbReference type="Proteomes" id="UP000198742"/>
    </source>
</evidence>
<gene>
    <name evidence="1" type="ORF">SAMN04489844_0242</name>
</gene>
<protein>
    <submittedName>
        <fullName evidence="1">Uncharacterized protein</fullName>
    </submittedName>
</protein>
<dbReference type="EMBL" id="FNRT01000002">
    <property type="protein sequence ID" value="SEB48272.1"/>
    <property type="molecule type" value="Genomic_DNA"/>
</dbReference>
<name>A0A1H4JRN2_9ACTN</name>
<dbReference type="STRING" id="402596.SAMN04489844_0242"/>
<keyword evidence="2" id="KW-1185">Reference proteome</keyword>